<feature type="chain" id="PRO_5003283766" description="Lipoprotein" evidence="1">
    <location>
        <begin position="26"/>
        <end position="172"/>
    </location>
</feature>
<organism evidence="2 3">
    <name type="scientific">Polymorphum gilvum (strain LMG 25793 / CGMCC 1.9160 / SL003B-26A1)</name>
    <dbReference type="NCBI Taxonomy" id="991905"/>
    <lineage>
        <taxon>Bacteria</taxon>
        <taxon>Pseudomonadati</taxon>
        <taxon>Pseudomonadota</taxon>
        <taxon>Alphaproteobacteria</taxon>
        <taxon>Rhodobacterales</taxon>
        <taxon>Paracoccaceae</taxon>
        <taxon>Polymorphum</taxon>
    </lineage>
</organism>
<sequence>MPTTSTRWAKGFTAAALLLAIAACGPTPRPPSTVGGAAPGAPAVAPAPAVPAAQATFAFEPFTGAPGNIADDLSRAIGTKARVEGLTLVRRVGADASYRVKGYLSATGDPSASAIFYVFDIFDANGVRMNRITGTEAAPGVNGDPWESADSDTLDRIAARAVLAIKAWLHSR</sequence>
<dbReference type="STRING" id="991905.SL003B_1192"/>
<dbReference type="HOGENOM" id="CLU_1545630_0_0_5"/>
<dbReference type="OrthoDB" id="7374881at2"/>
<evidence type="ECO:0000256" key="1">
    <source>
        <dbReference type="SAM" id="SignalP"/>
    </source>
</evidence>
<reference evidence="2 3" key="1">
    <citation type="journal article" date="2011" name="J. Bacteriol.">
        <title>Complete genome sequence of Polymorphum gilvum SL003B-26A1T, a crude oil-degrading bacterium from oil-polluted saline soil.</title>
        <authorList>
            <person name="Li S.G."/>
            <person name="Tang Y.Q."/>
            <person name="Nie Y."/>
            <person name="Cai M."/>
            <person name="Wu X.L."/>
        </authorList>
    </citation>
    <scope>NUCLEOTIDE SEQUENCE [LARGE SCALE GENOMIC DNA]</scope>
    <source>
        <strain evidence="3">LMG 25793 / CGMCC 1.9160 / SL003B-26A1</strain>
    </source>
</reference>
<dbReference type="PROSITE" id="PS51257">
    <property type="entry name" value="PROKAR_LIPOPROTEIN"/>
    <property type="match status" value="1"/>
</dbReference>
<protein>
    <recommendedName>
        <fullName evidence="4">Lipoprotein</fullName>
    </recommendedName>
</protein>
<name>F2J0F3_POLGS</name>
<dbReference type="eggNOG" id="ENOG50330NT">
    <property type="taxonomic scope" value="Bacteria"/>
</dbReference>
<gene>
    <name evidence="2" type="ordered locus">SL003B_1192</name>
</gene>
<accession>F2J0F3</accession>
<dbReference type="AlphaFoldDB" id="F2J0F3"/>
<evidence type="ECO:0000313" key="3">
    <source>
        <dbReference type="Proteomes" id="UP000008130"/>
    </source>
</evidence>
<feature type="signal peptide" evidence="1">
    <location>
        <begin position="1"/>
        <end position="25"/>
    </location>
</feature>
<dbReference type="Proteomes" id="UP000008130">
    <property type="component" value="Chromosome"/>
</dbReference>
<evidence type="ECO:0008006" key="4">
    <source>
        <dbReference type="Google" id="ProtNLM"/>
    </source>
</evidence>
<evidence type="ECO:0000313" key="2">
    <source>
        <dbReference type="EMBL" id="ADZ69621.1"/>
    </source>
</evidence>
<keyword evidence="1" id="KW-0732">Signal</keyword>
<keyword evidence="3" id="KW-1185">Reference proteome</keyword>
<proteinExistence type="predicted"/>
<dbReference type="KEGG" id="pgv:SL003B_1192"/>
<dbReference type="EMBL" id="CP002568">
    <property type="protein sequence ID" value="ADZ69621.1"/>
    <property type="molecule type" value="Genomic_DNA"/>
</dbReference>